<evidence type="ECO:0000313" key="2">
    <source>
        <dbReference type="EMBL" id="AHF00206.1"/>
    </source>
</evidence>
<organism evidence="2 3">
    <name type="scientific">Thioalkalivibrio paradoxus ARh 1</name>
    <dbReference type="NCBI Taxonomy" id="713585"/>
    <lineage>
        <taxon>Bacteria</taxon>
        <taxon>Pseudomonadati</taxon>
        <taxon>Pseudomonadota</taxon>
        <taxon>Gammaproteobacteria</taxon>
        <taxon>Chromatiales</taxon>
        <taxon>Ectothiorhodospiraceae</taxon>
        <taxon>Thioalkalivibrio</taxon>
    </lineage>
</organism>
<accession>W0DTM6</accession>
<reference evidence="2 3" key="1">
    <citation type="submission" date="2013-12" db="EMBL/GenBank/DDBJ databases">
        <authorList>
            <consortium name="DOE Joint Genome Institute"/>
            <person name="Muyzer G."/>
            <person name="Huntemann M."/>
            <person name="Han J."/>
            <person name="Chen A."/>
            <person name="Kyrpides N."/>
            <person name="Mavromatis K."/>
            <person name="Markowitz V."/>
            <person name="Palaniappan K."/>
            <person name="Ivanova N."/>
            <person name="Schaumberg A."/>
            <person name="Pati A."/>
            <person name="Liolios K."/>
            <person name="Nordberg H.P."/>
            <person name="Cantor M.N."/>
            <person name="Hua S.X."/>
            <person name="Woyke T."/>
        </authorList>
    </citation>
    <scope>NUCLEOTIDE SEQUENCE [LARGE SCALE GENOMIC DNA]</scope>
    <source>
        <strain evidence="2 3">ARh 1</strain>
    </source>
</reference>
<protein>
    <recommendedName>
        <fullName evidence="1">Glycosyltransferase 2-like domain-containing protein</fullName>
    </recommendedName>
</protein>
<evidence type="ECO:0000313" key="3">
    <source>
        <dbReference type="Proteomes" id="UP000005289"/>
    </source>
</evidence>
<keyword evidence="3" id="KW-1185">Reference proteome</keyword>
<dbReference type="KEGG" id="tti:THITH_12495"/>
<name>W0DTM6_9GAMM</name>
<dbReference type="Pfam" id="PF00535">
    <property type="entry name" value="Glycos_transf_2"/>
    <property type="match status" value="1"/>
</dbReference>
<dbReference type="Gene3D" id="3.90.550.10">
    <property type="entry name" value="Spore Coat Polysaccharide Biosynthesis Protein SpsA, Chain A"/>
    <property type="match status" value="1"/>
</dbReference>
<evidence type="ECO:0000259" key="1">
    <source>
        <dbReference type="Pfam" id="PF00535"/>
    </source>
</evidence>
<feature type="domain" description="Glycosyltransferase 2-like" evidence="1">
    <location>
        <begin position="2"/>
        <end position="116"/>
    </location>
</feature>
<dbReference type="EMBL" id="CP007029">
    <property type="protein sequence ID" value="AHF00206.1"/>
    <property type="molecule type" value="Genomic_DNA"/>
</dbReference>
<dbReference type="SUPFAM" id="SSF53448">
    <property type="entry name" value="Nucleotide-diphospho-sugar transferases"/>
    <property type="match status" value="1"/>
</dbReference>
<dbReference type="InterPro" id="IPR029044">
    <property type="entry name" value="Nucleotide-diphossugar_trans"/>
</dbReference>
<sequence>MLSDALRSVGRQGVRDIELIVVNDGGQDVEALVQRHARQAGLQYHYLVPARHLGRAGAANAGLDAASGEYLCLLDDDDWFLPDHLGALVPVLDARPEVPAAYSNVEVVRRNGDHWDTVDIFAHPFDSLRLAYENFMPIHSVLFRRHLIDGGHCRFPDLDAYEDWAFWLQAARLGPFVHVDRTTACYRVGHGGGFGHAAELPEAAEIRSQLLPFVRWARHQWSDEHLVELVARASAHAASARDFGAALCAHGEGRGSDAVGGLAVHHANTFGSGIVGHAGRKAATALRGLRRLIAGLADRR</sequence>
<dbReference type="STRING" id="713585.THITH_12495"/>
<dbReference type="InterPro" id="IPR050834">
    <property type="entry name" value="Glycosyltransf_2"/>
</dbReference>
<gene>
    <name evidence="2" type="ORF">THITH_12495</name>
</gene>
<proteinExistence type="predicted"/>
<dbReference type="Proteomes" id="UP000005289">
    <property type="component" value="Chromosome"/>
</dbReference>
<dbReference type="PANTHER" id="PTHR43685">
    <property type="entry name" value="GLYCOSYLTRANSFERASE"/>
    <property type="match status" value="1"/>
</dbReference>
<dbReference type="PANTHER" id="PTHR43685:SF2">
    <property type="entry name" value="GLYCOSYLTRANSFERASE 2-LIKE DOMAIN-CONTAINING PROTEIN"/>
    <property type="match status" value="1"/>
</dbReference>
<dbReference type="InterPro" id="IPR001173">
    <property type="entry name" value="Glyco_trans_2-like"/>
</dbReference>
<dbReference type="HOGENOM" id="CLU_927308_0_0_6"/>
<dbReference type="AlphaFoldDB" id="W0DTM6"/>